<dbReference type="OrthoDB" id="9816361at2"/>
<gene>
    <name evidence="8" type="ORF">IP97_01360</name>
</gene>
<feature type="domain" description="TM2" evidence="7">
    <location>
        <begin position="45"/>
        <end position="93"/>
    </location>
</feature>
<reference evidence="8 9" key="1">
    <citation type="journal article" date="2015" name="Stand. Genomic Sci.">
        <title>Genomic Encyclopedia of Bacterial and Archaeal Type Strains, Phase III: the genomes of soil and plant-associated and newly described type strains.</title>
        <authorList>
            <person name="Whitman W.B."/>
            <person name="Woyke T."/>
            <person name="Klenk H.P."/>
            <person name="Zhou Y."/>
            <person name="Lilburn T.G."/>
            <person name="Beck B.J."/>
            <person name="De Vos P."/>
            <person name="Vandamme P."/>
            <person name="Eisen J.A."/>
            <person name="Garrity G."/>
            <person name="Hugenholtz P."/>
            <person name="Kyrpides N.C."/>
        </authorList>
    </citation>
    <scope>NUCLEOTIDE SEQUENCE [LARGE SCALE GENOMIC DNA]</scope>
    <source>
        <strain evidence="8 9">CGMCC 1.6844</strain>
    </source>
</reference>
<protein>
    <submittedName>
        <fullName evidence="8">TM2 domain-containing protein</fullName>
    </submittedName>
</protein>
<evidence type="ECO:0000256" key="1">
    <source>
        <dbReference type="ARBA" id="ARBA00004141"/>
    </source>
</evidence>
<dbReference type="AlphaFoldDB" id="A0A562KGU3"/>
<evidence type="ECO:0000256" key="2">
    <source>
        <dbReference type="ARBA" id="ARBA00022692"/>
    </source>
</evidence>
<evidence type="ECO:0000313" key="9">
    <source>
        <dbReference type="Proteomes" id="UP000315312"/>
    </source>
</evidence>
<dbReference type="InterPro" id="IPR007829">
    <property type="entry name" value="TM2"/>
</dbReference>
<evidence type="ECO:0000256" key="3">
    <source>
        <dbReference type="ARBA" id="ARBA00022729"/>
    </source>
</evidence>
<dbReference type="Pfam" id="PF05154">
    <property type="entry name" value="TM2"/>
    <property type="match status" value="1"/>
</dbReference>
<evidence type="ECO:0000256" key="4">
    <source>
        <dbReference type="ARBA" id="ARBA00022989"/>
    </source>
</evidence>
<keyword evidence="5" id="KW-0472">Membrane</keyword>
<dbReference type="PANTHER" id="PTHR21016">
    <property type="entry name" value="BETA-AMYLOID BINDING PROTEIN-RELATED"/>
    <property type="match status" value="1"/>
</dbReference>
<keyword evidence="9" id="KW-1185">Reference proteome</keyword>
<dbReference type="PANTHER" id="PTHR21016:SF7">
    <property type="entry name" value="TM2 DOMAIN-CONTAINING PROTEIN 3"/>
    <property type="match status" value="1"/>
</dbReference>
<comment type="subcellular location">
    <subcellularLocation>
        <location evidence="1">Membrane</location>
        <topology evidence="1">Multi-pass membrane protein</topology>
    </subcellularLocation>
</comment>
<name>A0A562KGU3_9FLAO</name>
<keyword evidence="3" id="KW-0732">Signal</keyword>
<dbReference type="Proteomes" id="UP000315312">
    <property type="component" value="Unassembled WGS sequence"/>
</dbReference>
<proteinExistence type="predicted"/>
<organism evidence="8 9">
    <name type="scientific">Flavobacterium cheniae</name>
    <dbReference type="NCBI Taxonomy" id="295428"/>
    <lineage>
        <taxon>Bacteria</taxon>
        <taxon>Pseudomonadati</taxon>
        <taxon>Bacteroidota</taxon>
        <taxon>Flavobacteriia</taxon>
        <taxon>Flavobacteriales</taxon>
        <taxon>Flavobacteriaceae</taxon>
        <taxon>Flavobacterium</taxon>
    </lineage>
</organism>
<accession>A0A562KGU3</accession>
<evidence type="ECO:0000259" key="7">
    <source>
        <dbReference type="Pfam" id="PF05154"/>
    </source>
</evidence>
<dbReference type="GO" id="GO:0016020">
    <property type="term" value="C:membrane"/>
    <property type="evidence" value="ECO:0007669"/>
    <property type="project" value="UniProtKB-SubCell"/>
</dbReference>
<sequence length="113" mass="13072">MESQKVDMFMMTNAKFFEGYQLASIRERLLQMEDEKWPMVQTVQFKDPTTALILSIFAGNLGVDRFYIGDTGMGVGKLLTCGGLYVWTIVDWFLIQGATKEKNMELFNRTFMF</sequence>
<dbReference type="InterPro" id="IPR050932">
    <property type="entry name" value="TM2D1-3-like"/>
</dbReference>
<comment type="caution">
    <text evidence="8">The sequence shown here is derived from an EMBL/GenBank/DDBJ whole genome shotgun (WGS) entry which is preliminary data.</text>
</comment>
<evidence type="ECO:0000256" key="5">
    <source>
        <dbReference type="ARBA" id="ARBA00023136"/>
    </source>
</evidence>
<keyword evidence="4" id="KW-1133">Transmembrane helix</keyword>
<keyword evidence="6" id="KW-0325">Glycoprotein</keyword>
<dbReference type="RefSeq" id="WP_133608798.1">
    <property type="nucleotide sequence ID" value="NZ_SNZC01000002.1"/>
</dbReference>
<evidence type="ECO:0000256" key="6">
    <source>
        <dbReference type="ARBA" id="ARBA00023180"/>
    </source>
</evidence>
<evidence type="ECO:0000313" key="8">
    <source>
        <dbReference type="EMBL" id="TWH94648.1"/>
    </source>
</evidence>
<dbReference type="EMBL" id="VLKM01000005">
    <property type="protein sequence ID" value="TWH94648.1"/>
    <property type="molecule type" value="Genomic_DNA"/>
</dbReference>
<keyword evidence="2" id="KW-0812">Transmembrane</keyword>